<dbReference type="PANTHER" id="PTHR31008">
    <property type="entry name" value="COP1-INTERACTING PROTEIN-RELATED"/>
    <property type="match status" value="1"/>
</dbReference>
<proteinExistence type="predicted"/>
<sequence length="148" mass="16626">MLCLLFLSLVVINTKRFGVFFVCTFLIPPDFEPPVFERCGSVVLALWCDLVIMANGRTEKIASGLFKPFLAHLKAANDQIAKGGYSITLEPDPEMDAVWFTKGTLERFVRFVSTPEVLEQVNTIESEILQIEEAIIVQGNETVENRQT</sequence>
<dbReference type="EMBL" id="LR862147">
    <property type="protein sequence ID" value="CAD1827910.1"/>
    <property type="molecule type" value="Genomic_DNA"/>
</dbReference>
<evidence type="ECO:0000256" key="1">
    <source>
        <dbReference type="SAM" id="SignalP"/>
    </source>
</evidence>
<dbReference type="AlphaFoldDB" id="A0A6V7PAP0"/>
<gene>
    <name evidence="2" type="ORF">CB5_LOCUS11121</name>
</gene>
<dbReference type="PANTHER" id="PTHR31008:SF2">
    <property type="entry name" value="COP1-INTERACTING PROTEIN-LIKE PROTEIN"/>
    <property type="match status" value="1"/>
</dbReference>
<feature type="chain" id="PRO_5028024468" evidence="1">
    <location>
        <begin position="19"/>
        <end position="148"/>
    </location>
</feature>
<feature type="signal peptide" evidence="1">
    <location>
        <begin position="1"/>
        <end position="18"/>
    </location>
</feature>
<protein>
    <submittedName>
        <fullName evidence="2">Uncharacterized protein</fullName>
    </submittedName>
</protein>
<accession>A0A6V7PAP0</accession>
<evidence type="ECO:0000313" key="2">
    <source>
        <dbReference type="EMBL" id="CAD1827910.1"/>
    </source>
</evidence>
<reference evidence="2" key="1">
    <citation type="submission" date="2020-07" db="EMBL/GenBank/DDBJ databases">
        <authorList>
            <person name="Lin J."/>
        </authorList>
    </citation>
    <scope>NUCLEOTIDE SEQUENCE</scope>
</reference>
<name>A0A6V7PAP0_ANACO</name>
<keyword evidence="1" id="KW-0732">Signal</keyword>
<organism evidence="2">
    <name type="scientific">Ananas comosus var. bracteatus</name>
    <name type="common">red pineapple</name>
    <dbReference type="NCBI Taxonomy" id="296719"/>
    <lineage>
        <taxon>Eukaryota</taxon>
        <taxon>Viridiplantae</taxon>
        <taxon>Streptophyta</taxon>
        <taxon>Embryophyta</taxon>
        <taxon>Tracheophyta</taxon>
        <taxon>Spermatophyta</taxon>
        <taxon>Magnoliopsida</taxon>
        <taxon>Liliopsida</taxon>
        <taxon>Poales</taxon>
        <taxon>Bromeliaceae</taxon>
        <taxon>Bromelioideae</taxon>
        <taxon>Ananas</taxon>
    </lineage>
</organism>